<evidence type="ECO:0000256" key="3">
    <source>
        <dbReference type="SAM" id="MobiDB-lite"/>
    </source>
</evidence>
<accession>A0A9W7F872</accession>
<dbReference type="NCBIfam" id="NF002938">
    <property type="entry name" value="PRK03592.1"/>
    <property type="match status" value="1"/>
</dbReference>
<dbReference type="InterPro" id="IPR000639">
    <property type="entry name" value="Epox_hydrolase-like"/>
</dbReference>
<dbReference type="PRINTS" id="PR00412">
    <property type="entry name" value="EPOXHYDRLASE"/>
</dbReference>
<evidence type="ECO:0000256" key="1">
    <source>
        <dbReference type="ARBA" id="ARBA00022801"/>
    </source>
</evidence>
<dbReference type="InterPro" id="IPR000073">
    <property type="entry name" value="AB_hydrolase_1"/>
</dbReference>
<sequence>MSAPLTSAPVSPQEPISPDPRYTTKYDTVLGHRMAYVETGSGDHTVVFVHGNPTSKYMWRNVMSRCETLGRVVAPDLIGMGESAKVEGGEHDRYDLKEQCRYFAAFMEEVVGGGDVTLVGHSWGGTIAAHWGSFNPGRVRGLVCLEVVYVPFSCWEDVPKKIRGGVKLLKRRPFKFGCCEFDLGKFLIMKKNLMVESMVDRVERSDFVKEGPEMTHYRTGFEDVESRAPVLAFVRSIPVAGEPKEVVDIMGAGRRWIVEEGMEMPKLFFSVEPGTMMDADRDFIRSWTNVTEVGVSGGHMATEDSPREVGDAIAKWFREKVLTVQD</sequence>
<feature type="compositionally biased region" description="Polar residues" evidence="3">
    <location>
        <begin position="1"/>
        <end position="10"/>
    </location>
</feature>
<dbReference type="InterPro" id="IPR029058">
    <property type="entry name" value="AB_hydrolase_fold"/>
</dbReference>
<feature type="region of interest" description="Disordered" evidence="3">
    <location>
        <begin position="1"/>
        <end position="22"/>
    </location>
</feature>
<name>A0A9W7F872_9STRA</name>
<evidence type="ECO:0000313" key="6">
    <source>
        <dbReference type="Proteomes" id="UP001165160"/>
    </source>
</evidence>
<protein>
    <recommendedName>
        <fullName evidence="4">AB hydrolase-1 domain-containing protein</fullName>
    </recommendedName>
</protein>
<evidence type="ECO:0000313" key="5">
    <source>
        <dbReference type="EMBL" id="GMI06221.1"/>
    </source>
</evidence>
<feature type="domain" description="AB hydrolase-1" evidence="4">
    <location>
        <begin position="45"/>
        <end position="147"/>
    </location>
</feature>
<dbReference type="SUPFAM" id="SSF53474">
    <property type="entry name" value="alpha/beta-Hydrolases"/>
    <property type="match status" value="1"/>
</dbReference>
<dbReference type="Pfam" id="PF00561">
    <property type="entry name" value="Abhydrolase_1"/>
    <property type="match status" value="1"/>
</dbReference>
<dbReference type="Gene3D" id="3.40.50.1820">
    <property type="entry name" value="alpha/beta hydrolase"/>
    <property type="match status" value="1"/>
</dbReference>
<evidence type="ECO:0000256" key="2">
    <source>
        <dbReference type="ARBA" id="ARBA00038334"/>
    </source>
</evidence>
<dbReference type="EMBL" id="BRXX01000343">
    <property type="protein sequence ID" value="GMI06221.1"/>
    <property type="molecule type" value="Genomic_DNA"/>
</dbReference>
<dbReference type="AlphaFoldDB" id="A0A9W7F872"/>
<gene>
    <name evidence="5" type="ORF">TrVE_jg10106</name>
</gene>
<evidence type="ECO:0000259" key="4">
    <source>
        <dbReference type="Pfam" id="PF00561"/>
    </source>
</evidence>
<proteinExistence type="inferred from homology"/>
<dbReference type="PANTHER" id="PTHR43329">
    <property type="entry name" value="EPOXIDE HYDROLASE"/>
    <property type="match status" value="1"/>
</dbReference>
<comment type="similarity">
    <text evidence="2">Belongs to the AB hydrolase superfamily. Epoxide hydrolase family.</text>
</comment>
<organism evidence="5 6">
    <name type="scientific">Triparma verrucosa</name>
    <dbReference type="NCBI Taxonomy" id="1606542"/>
    <lineage>
        <taxon>Eukaryota</taxon>
        <taxon>Sar</taxon>
        <taxon>Stramenopiles</taxon>
        <taxon>Ochrophyta</taxon>
        <taxon>Bolidophyceae</taxon>
        <taxon>Parmales</taxon>
        <taxon>Triparmaceae</taxon>
        <taxon>Triparma</taxon>
    </lineage>
</organism>
<keyword evidence="1" id="KW-0378">Hydrolase</keyword>
<comment type="caution">
    <text evidence="5">The sequence shown here is derived from an EMBL/GenBank/DDBJ whole genome shotgun (WGS) entry which is preliminary data.</text>
</comment>
<keyword evidence="6" id="KW-1185">Reference proteome</keyword>
<dbReference type="Proteomes" id="UP001165160">
    <property type="component" value="Unassembled WGS sequence"/>
</dbReference>
<dbReference type="GO" id="GO:0016787">
    <property type="term" value="F:hydrolase activity"/>
    <property type="evidence" value="ECO:0007669"/>
    <property type="project" value="UniProtKB-KW"/>
</dbReference>
<reference evidence="6" key="1">
    <citation type="journal article" date="2023" name="Commun. Biol.">
        <title>Genome analysis of Parmales, the sister group of diatoms, reveals the evolutionary specialization of diatoms from phago-mixotrophs to photoautotrophs.</title>
        <authorList>
            <person name="Ban H."/>
            <person name="Sato S."/>
            <person name="Yoshikawa S."/>
            <person name="Yamada K."/>
            <person name="Nakamura Y."/>
            <person name="Ichinomiya M."/>
            <person name="Sato N."/>
            <person name="Blanc-Mathieu R."/>
            <person name="Endo H."/>
            <person name="Kuwata A."/>
            <person name="Ogata H."/>
        </authorList>
    </citation>
    <scope>NUCLEOTIDE SEQUENCE [LARGE SCALE GENOMIC DNA]</scope>
    <source>
        <strain evidence="6">NIES 3699</strain>
    </source>
</reference>